<evidence type="ECO:0000313" key="3">
    <source>
        <dbReference type="Proteomes" id="UP001213623"/>
    </source>
</evidence>
<dbReference type="InterPro" id="IPR011989">
    <property type="entry name" value="ARM-like"/>
</dbReference>
<organism evidence="2 3">
    <name type="scientific">Malassezia nana</name>
    <dbReference type="NCBI Taxonomy" id="180528"/>
    <lineage>
        <taxon>Eukaryota</taxon>
        <taxon>Fungi</taxon>
        <taxon>Dikarya</taxon>
        <taxon>Basidiomycota</taxon>
        <taxon>Ustilaginomycotina</taxon>
        <taxon>Malasseziomycetes</taxon>
        <taxon>Malasseziales</taxon>
        <taxon>Malasseziaceae</taxon>
        <taxon>Malassezia</taxon>
    </lineage>
</organism>
<dbReference type="Pfam" id="PF08569">
    <property type="entry name" value="Mo25"/>
    <property type="match status" value="1"/>
</dbReference>
<gene>
    <name evidence="2" type="primary">HYM1</name>
    <name evidence="2" type="ORF">MNAN1_000746</name>
</gene>
<dbReference type="AlphaFoldDB" id="A0AAF0J684"/>
<accession>A0AAF0J684</accession>
<evidence type="ECO:0000256" key="1">
    <source>
        <dbReference type="ARBA" id="ARBA00011012"/>
    </source>
</evidence>
<keyword evidence="3" id="KW-1185">Reference proteome</keyword>
<dbReference type="EMBL" id="CP119892">
    <property type="protein sequence ID" value="WFD25780.1"/>
    <property type="molecule type" value="Genomic_DNA"/>
</dbReference>
<dbReference type="Gene3D" id="1.25.10.10">
    <property type="entry name" value="Leucine-rich Repeat Variant"/>
    <property type="match status" value="1"/>
</dbReference>
<name>A0AAF0J684_9BASI</name>
<dbReference type="InterPro" id="IPR016024">
    <property type="entry name" value="ARM-type_fold"/>
</dbReference>
<dbReference type="InterPro" id="IPR013878">
    <property type="entry name" value="Mo25"/>
</dbReference>
<sequence length="336" mass="38752">MNLLFKSRQRSPSELGRVLRELCIRLGASVAADGTWHLVDAPLGSEGRRKVHEEIWQALQQAKLILYGEGGAWSYSRKDSDPIPEQVAQLAQEVYQQQLMPCLLTVMPRVEFETRKDIVQVFIALLQRQIGTRRPTVEYLRTHPMIVLMAFRGYDIPDIAMNTGLVLNEMVQHEPLAKILLYSNDLARFPMYIETTSFSISCDAFKNLRDVLVLHRSMTAEYLQQNYDTFFAIFTQLLDSSNYVTRRQSLKLLSELLVDRVHYTTMVRYVSSEENLKRTMNALRDRSKHIQLEAFHVFKVFVANPKKTPAVEAILRRNKARLITFLQDFPGDRAGA</sequence>
<dbReference type="Proteomes" id="UP001213623">
    <property type="component" value="Chromosome 1"/>
</dbReference>
<protein>
    <submittedName>
        <fullName evidence="2">Hym1p</fullName>
    </submittedName>
</protein>
<dbReference type="PANTHER" id="PTHR10182:SF3">
    <property type="entry name" value="PROTEIN MO25"/>
    <property type="match status" value="1"/>
</dbReference>
<dbReference type="GO" id="GO:0043539">
    <property type="term" value="F:protein serine/threonine kinase activator activity"/>
    <property type="evidence" value="ECO:0007669"/>
    <property type="project" value="TreeGrafter"/>
</dbReference>
<comment type="similarity">
    <text evidence="1">Belongs to the Mo25 family.</text>
</comment>
<dbReference type="GO" id="GO:0035556">
    <property type="term" value="P:intracellular signal transduction"/>
    <property type="evidence" value="ECO:0007669"/>
    <property type="project" value="TreeGrafter"/>
</dbReference>
<dbReference type="PANTHER" id="PTHR10182">
    <property type="entry name" value="CALCIUM-BINDING PROTEIN 39-RELATED"/>
    <property type="match status" value="1"/>
</dbReference>
<dbReference type="SUPFAM" id="SSF48371">
    <property type="entry name" value="ARM repeat"/>
    <property type="match status" value="1"/>
</dbReference>
<reference evidence="2" key="1">
    <citation type="submission" date="2023-03" db="EMBL/GenBank/DDBJ databases">
        <title>Mating type loci evolution in Malassezia.</title>
        <authorList>
            <person name="Coelho M.A."/>
        </authorList>
    </citation>
    <scope>NUCLEOTIDE SEQUENCE</scope>
    <source>
        <strain evidence="2">CBS 9557</strain>
    </source>
</reference>
<proteinExistence type="inferred from homology"/>
<evidence type="ECO:0000313" key="2">
    <source>
        <dbReference type="EMBL" id="WFD25780.1"/>
    </source>
</evidence>